<reference evidence="1" key="1">
    <citation type="submission" date="2016-02" db="EMBL/GenBank/DDBJ databases">
        <title>WGS assembly of Manihot esculenta.</title>
        <authorList>
            <person name="Bredeson J.V."/>
            <person name="Prochnik S.E."/>
            <person name="Lyons J.B."/>
            <person name="Schmutz J."/>
            <person name="Grimwood J."/>
            <person name="Vrebalov J."/>
            <person name="Bart R.S."/>
            <person name="Amuge T."/>
            <person name="Ferguson M.E."/>
            <person name="Green R."/>
            <person name="Putnam N."/>
            <person name="Stites J."/>
            <person name="Rounsley S."/>
            <person name="Rokhsar D.S."/>
        </authorList>
    </citation>
    <scope>NUCLEOTIDE SEQUENCE [LARGE SCALE GENOMIC DNA]</scope>
    <source>
        <tissue evidence="1">Leaf</tissue>
    </source>
</reference>
<dbReference type="AlphaFoldDB" id="A0A2C9V8M6"/>
<organism evidence="1">
    <name type="scientific">Manihot esculenta</name>
    <name type="common">Cassava</name>
    <name type="synonym">Jatropha manihot</name>
    <dbReference type="NCBI Taxonomy" id="3983"/>
    <lineage>
        <taxon>Eukaryota</taxon>
        <taxon>Viridiplantae</taxon>
        <taxon>Streptophyta</taxon>
        <taxon>Embryophyta</taxon>
        <taxon>Tracheophyta</taxon>
        <taxon>Spermatophyta</taxon>
        <taxon>Magnoliopsida</taxon>
        <taxon>eudicotyledons</taxon>
        <taxon>Gunneridae</taxon>
        <taxon>Pentapetalae</taxon>
        <taxon>rosids</taxon>
        <taxon>fabids</taxon>
        <taxon>Malpighiales</taxon>
        <taxon>Euphorbiaceae</taxon>
        <taxon>Crotonoideae</taxon>
        <taxon>Manihoteae</taxon>
        <taxon>Manihot</taxon>
    </lineage>
</organism>
<accession>A0A2C9V8M6</accession>
<protein>
    <submittedName>
        <fullName evidence="1">Uncharacterized protein</fullName>
    </submittedName>
</protein>
<sequence>MSMCFKIWWREKKNMSKRTMTGTAQCNLKLFKKWYQQIGETLSSKAPTINLPVAKSRIFSKTHTWKQS</sequence>
<dbReference type="EMBL" id="CM004395">
    <property type="protein sequence ID" value="OAY41055.1"/>
    <property type="molecule type" value="Genomic_DNA"/>
</dbReference>
<proteinExistence type="predicted"/>
<gene>
    <name evidence="1" type="ORF">MANES_09G070700</name>
</gene>
<name>A0A2C9V8M6_MANES</name>
<evidence type="ECO:0000313" key="1">
    <source>
        <dbReference type="EMBL" id="OAY41055.1"/>
    </source>
</evidence>